<dbReference type="InParanoid" id="A0A177CYG9"/>
<accession>A0A177CYG9</accession>
<keyword evidence="2" id="KW-1185">Reference proteome</keyword>
<proteinExistence type="predicted"/>
<evidence type="ECO:0000313" key="1">
    <source>
        <dbReference type="EMBL" id="OAG12595.1"/>
    </source>
</evidence>
<evidence type="ECO:0000313" key="2">
    <source>
        <dbReference type="Proteomes" id="UP000077069"/>
    </source>
</evidence>
<name>A0A177CYG9_9PLEO</name>
<dbReference type="EMBL" id="KV441548">
    <property type="protein sequence ID" value="OAG12595.1"/>
    <property type="molecule type" value="Genomic_DNA"/>
</dbReference>
<reference evidence="1 2" key="1">
    <citation type="submission" date="2016-05" db="EMBL/GenBank/DDBJ databases">
        <title>Comparative analysis of secretome profiles of manganese(II)-oxidizing ascomycete fungi.</title>
        <authorList>
            <consortium name="DOE Joint Genome Institute"/>
            <person name="Zeiner C.A."/>
            <person name="Purvine S.O."/>
            <person name="Zink E.M."/>
            <person name="Wu S."/>
            <person name="Pasa-Tolic L."/>
            <person name="Chaput D.L."/>
            <person name="Haridas S."/>
            <person name="Grigoriev I.V."/>
            <person name="Santelli C.M."/>
            <person name="Hansel C.M."/>
        </authorList>
    </citation>
    <scope>NUCLEOTIDE SEQUENCE [LARGE SCALE GENOMIC DNA]</scope>
    <source>
        <strain evidence="1 2">AP3s5-JAC2a</strain>
    </source>
</reference>
<dbReference type="GeneID" id="28760840"/>
<dbReference type="AlphaFoldDB" id="A0A177CYG9"/>
<sequence length="118" mass="13204">MAPLVSRYIASSVTCLSRSRAADMSPRGCGVLGPPHTYPASLLRISSLALRLLNPAESYVLVFTCCRISDPRHMQSLLIIRAIVSLKQSSYDPCRRYVTRGLHQIQVQMYLLQQRILG</sequence>
<protein>
    <submittedName>
        <fullName evidence="1">Uncharacterized protein</fullName>
    </submittedName>
</protein>
<dbReference type="Proteomes" id="UP000077069">
    <property type="component" value="Unassembled WGS sequence"/>
</dbReference>
<gene>
    <name evidence="1" type="ORF">CC84DRAFT_1159883</name>
</gene>
<dbReference type="RefSeq" id="XP_018042960.1">
    <property type="nucleotide sequence ID" value="XM_018177354.1"/>
</dbReference>
<organism evidence="1 2">
    <name type="scientific">Paraphaeosphaeria sporulosa</name>
    <dbReference type="NCBI Taxonomy" id="1460663"/>
    <lineage>
        <taxon>Eukaryota</taxon>
        <taxon>Fungi</taxon>
        <taxon>Dikarya</taxon>
        <taxon>Ascomycota</taxon>
        <taxon>Pezizomycotina</taxon>
        <taxon>Dothideomycetes</taxon>
        <taxon>Pleosporomycetidae</taxon>
        <taxon>Pleosporales</taxon>
        <taxon>Massarineae</taxon>
        <taxon>Didymosphaeriaceae</taxon>
        <taxon>Paraphaeosphaeria</taxon>
    </lineage>
</organism>